<gene>
    <name evidence="3" type="ORF">K402DRAFT_458710</name>
</gene>
<evidence type="ECO:0000313" key="3">
    <source>
        <dbReference type="EMBL" id="KAF1992282.1"/>
    </source>
</evidence>
<dbReference type="GO" id="GO:0005524">
    <property type="term" value="F:ATP binding"/>
    <property type="evidence" value="ECO:0007669"/>
    <property type="project" value="InterPro"/>
</dbReference>
<feature type="compositionally biased region" description="Basic and acidic residues" evidence="1">
    <location>
        <begin position="1051"/>
        <end position="1063"/>
    </location>
</feature>
<reference evidence="3" key="1">
    <citation type="journal article" date="2020" name="Stud. Mycol.">
        <title>101 Dothideomycetes genomes: a test case for predicting lifestyles and emergence of pathogens.</title>
        <authorList>
            <person name="Haridas S."/>
            <person name="Albert R."/>
            <person name="Binder M."/>
            <person name="Bloem J."/>
            <person name="Labutti K."/>
            <person name="Salamov A."/>
            <person name="Andreopoulos B."/>
            <person name="Baker S."/>
            <person name="Barry K."/>
            <person name="Bills G."/>
            <person name="Bluhm B."/>
            <person name="Cannon C."/>
            <person name="Castanera R."/>
            <person name="Culley D."/>
            <person name="Daum C."/>
            <person name="Ezra D."/>
            <person name="Gonzalez J."/>
            <person name="Henrissat B."/>
            <person name="Kuo A."/>
            <person name="Liang C."/>
            <person name="Lipzen A."/>
            <person name="Lutzoni F."/>
            <person name="Magnuson J."/>
            <person name="Mondo S."/>
            <person name="Nolan M."/>
            <person name="Ohm R."/>
            <person name="Pangilinan J."/>
            <person name="Park H.-J."/>
            <person name="Ramirez L."/>
            <person name="Alfaro M."/>
            <person name="Sun H."/>
            <person name="Tritt A."/>
            <person name="Yoshinaga Y."/>
            <person name="Zwiers L.-H."/>
            <person name="Turgeon B."/>
            <person name="Goodwin S."/>
            <person name="Spatafora J."/>
            <person name="Crous P."/>
            <person name="Grigoriev I."/>
        </authorList>
    </citation>
    <scope>NUCLEOTIDE SEQUENCE</scope>
    <source>
        <strain evidence="3">CBS 113979</strain>
    </source>
</reference>
<dbReference type="EMBL" id="ML977137">
    <property type="protein sequence ID" value="KAF1992282.1"/>
    <property type="molecule type" value="Genomic_DNA"/>
</dbReference>
<dbReference type="Gene3D" id="3.40.50.300">
    <property type="entry name" value="P-loop containing nucleotide triphosphate hydrolases"/>
    <property type="match status" value="1"/>
</dbReference>
<dbReference type="GO" id="GO:0016887">
    <property type="term" value="F:ATP hydrolysis activity"/>
    <property type="evidence" value="ECO:0007669"/>
    <property type="project" value="InterPro"/>
</dbReference>
<keyword evidence="4" id="KW-1185">Reference proteome</keyword>
<dbReference type="OrthoDB" id="2195431at2759"/>
<feature type="region of interest" description="Disordered" evidence="1">
    <location>
        <begin position="787"/>
        <end position="818"/>
    </location>
</feature>
<feature type="region of interest" description="Disordered" evidence="1">
    <location>
        <begin position="180"/>
        <end position="201"/>
    </location>
</feature>
<dbReference type="SUPFAM" id="SSF52540">
    <property type="entry name" value="P-loop containing nucleoside triphosphate hydrolases"/>
    <property type="match status" value="1"/>
</dbReference>
<dbReference type="GO" id="GO:0005634">
    <property type="term" value="C:nucleus"/>
    <property type="evidence" value="ECO:0007669"/>
    <property type="project" value="TreeGrafter"/>
</dbReference>
<accession>A0A6G1HGX3</accession>
<evidence type="ECO:0000259" key="2">
    <source>
        <dbReference type="SMART" id="SM00382"/>
    </source>
</evidence>
<dbReference type="InterPro" id="IPR003959">
    <property type="entry name" value="ATPase_AAA_core"/>
</dbReference>
<dbReference type="InterPro" id="IPR027417">
    <property type="entry name" value="P-loop_NTPase"/>
</dbReference>
<protein>
    <recommendedName>
        <fullName evidence="2">AAA+ ATPase domain-containing protein</fullName>
    </recommendedName>
</protein>
<dbReference type="Proteomes" id="UP000800041">
    <property type="component" value="Unassembled WGS sequence"/>
</dbReference>
<dbReference type="Pfam" id="PF00004">
    <property type="entry name" value="AAA"/>
    <property type="match status" value="1"/>
</dbReference>
<dbReference type="GO" id="GO:0003677">
    <property type="term" value="F:DNA binding"/>
    <property type="evidence" value="ECO:0007669"/>
    <property type="project" value="TreeGrafter"/>
</dbReference>
<dbReference type="InterPro" id="IPR003593">
    <property type="entry name" value="AAA+_ATPase"/>
</dbReference>
<dbReference type="PANTHER" id="PTHR23389">
    <property type="entry name" value="CHROMOSOME TRANSMISSION FIDELITY FACTOR 18"/>
    <property type="match status" value="1"/>
</dbReference>
<dbReference type="AlphaFoldDB" id="A0A6G1HGX3"/>
<organism evidence="3 4">
    <name type="scientific">Aulographum hederae CBS 113979</name>
    <dbReference type="NCBI Taxonomy" id="1176131"/>
    <lineage>
        <taxon>Eukaryota</taxon>
        <taxon>Fungi</taxon>
        <taxon>Dikarya</taxon>
        <taxon>Ascomycota</taxon>
        <taxon>Pezizomycotina</taxon>
        <taxon>Dothideomycetes</taxon>
        <taxon>Pleosporomycetidae</taxon>
        <taxon>Aulographales</taxon>
        <taxon>Aulographaceae</taxon>
    </lineage>
</organism>
<sequence length="1092" mass="119251">MTSRYLPDLPSSFDPAVYLHSDPAPPSDAPDTFFSDDLEAFHSQQQAVLLQKNKERIVVQHRSWNLAEVFRSEEDHLIATPSKHNTETALRAPAACNSISQPTMPSSPPLPDMAQPSSPFMNPLASSPAPQSPRKRKVASPARDPLGQIDANKGPKLVGGFIMGDSDDEDDFEAIKTASAKRPKLQHPVDVPTLPKTDSLASLPEPTIIETHGRTCKELSSSQGPNRTLLQPIIMKACSGRNYYVAPKPEVPILSYEQLVAARSAKVSGKAQKSYYGIDIHQLMDEAALVGLEAKERAKIAIQGSSEFQLEQPTDKRGKTLMWTEKYRARKFTDLVGDERTHRLVLHWLKSWDSIVFPGSSRPKAKVHREDVQSDEKRHRKILLLTGPPGLGKTTLAHVCAKQAGYEVQEINASDERSRDVVRGRIRDMVGTENVRGTDVRTSEGKVRKAGRPVCVVVDEVDGVVGGNSGGGGEGGFVKALIDLVLLDQKNSNAVVPQTSAPSSKRKKGDKFRLLRPLILICNDVYHPSLRPLRQSTFAEIVHVRRPPLNMVVSRMQSIFEKEGVPCESDGVRRLCEATWGVSGRKEVNAGSGTGEGDIRSVMVVGEWVAGKLRASNKAIVADPERLTRRWFERNVLSDLAHGGGSARSLGRGGVKEVVERVFLEGAGFPKSLSPQETRAMPSATGTTGAVGVAEAAKRRTMDRLREMIDMSGDSDKIISDCFTTYPAQPFQDDTYLSKPVAAYDWLYFHDALSSAVHSSQEWELAPYLSQSVLAFHQLFASPASARKTYGDSSNPKGRIYGGPAGQAEDDPEILPFTGPSASYQASEALKSNNAALSSLQSSLSLPLARIYRSTADVATELLPYTLRMLAPEIKPVIINSGSTSSSSSTGKTFSTSTASVRKASEKVLVERSVRAMMATGVRFERTRVEVEQRFGASAAGGGWVFRMEPPLDEMASFKTGGKALEGSKERFAVRQVLEGEWKKEEKRMGEATRARRGGVEDVALEVEEDTGEAHEKRKLSLAAKAVKRDFFGRIIISKPDALENSTGGGGKEKARQAEKEGDQGRVWVTFHEGYSNAVRKPVTVNEFMAGL</sequence>
<evidence type="ECO:0000256" key="1">
    <source>
        <dbReference type="SAM" id="MobiDB-lite"/>
    </source>
</evidence>
<proteinExistence type="predicted"/>
<feature type="region of interest" description="Disordered" evidence="1">
    <location>
        <begin position="1042"/>
        <end position="1063"/>
    </location>
</feature>
<dbReference type="CDD" id="cd00009">
    <property type="entry name" value="AAA"/>
    <property type="match status" value="1"/>
</dbReference>
<feature type="domain" description="AAA+ ATPase" evidence="2">
    <location>
        <begin position="379"/>
        <end position="548"/>
    </location>
</feature>
<feature type="region of interest" description="Disordered" evidence="1">
    <location>
        <begin position="98"/>
        <end position="153"/>
    </location>
</feature>
<evidence type="ECO:0000313" key="4">
    <source>
        <dbReference type="Proteomes" id="UP000800041"/>
    </source>
</evidence>
<dbReference type="SMART" id="SM00382">
    <property type="entry name" value="AAA"/>
    <property type="match status" value="1"/>
</dbReference>
<dbReference type="PANTHER" id="PTHR23389:SF3">
    <property type="entry name" value="CHROMOSOME TRANSMISSION FIDELITY PROTEIN 18 HOMOLOG"/>
    <property type="match status" value="1"/>
</dbReference>
<name>A0A6G1HGX3_9PEZI</name>
<feature type="compositionally biased region" description="Polar residues" evidence="1">
    <location>
        <begin position="115"/>
        <end position="129"/>
    </location>
</feature>